<reference evidence="1 2" key="1">
    <citation type="journal article" date="2008" name="J. Bacteriol.">
        <title>Complete genome sequence of the mosquitocidal bacterium Bacillus sphaericus C3-41 and comparison with those of closely related Bacillus species.</title>
        <authorList>
            <person name="Hu X."/>
            <person name="Fan W."/>
            <person name="Han B."/>
            <person name="Liu H."/>
            <person name="Zheng D."/>
            <person name="Li Q."/>
            <person name="Dong W."/>
            <person name="Yan J."/>
            <person name="Gao M."/>
            <person name="Berry C."/>
            <person name="Yuan Z."/>
        </authorList>
    </citation>
    <scope>NUCLEOTIDE SEQUENCE [LARGE SCALE GENOMIC DNA]</scope>
    <source>
        <strain evidence="1 2">C3-41</strain>
    </source>
</reference>
<sequence>MELQKVKNGIKKIFLSFQSLLLQVVPILLKKARVELKIYI</sequence>
<dbReference type="HOGENOM" id="CLU_3292053_0_0_9"/>
<evidence type="ECO:0000313" key="1">
    <source>
        <dbReference type="EMBL" id="ACA41044.1"/>
    </source>
</evidence>
<dbReference type="KEGG" id="lsp:Bsph_3556"/>
<proteinExistence type="predicted"/>
<accession>B1HS21</accession>
<dbReference type="EMBL" id="CP000817">
    <property type="protein sequence ID" value="ACA41044.1"/>
    <property type="molecule type" value="Genomic_DNA"/>
</dbReference>
<name>B1HS21_LYSSC</name>
<protein>
    <submittedName>
        <fullName evidence="1">Uncharacterized protein</fullName>
    </submittedName>
</protein>
<organism evidence="1 2">
    <name type="scientific">Lysinibacillus sphaericus (strain C3-41)</name>
    <dbReference type="NCBI Taxonomy" id="444177"/>
    <lineage>
        <taxon>Bacteria</taxon>
        <taxon>Bacillati</taxon>
        <taxon>Bacillota</taxon>
        <taxon>Bacilli</taxon>
        <taxon>Bacillales</taxon>
        <taxon>Bacillaceae</taxon>
        <taxon>Lysinibacillus</taxon>
    </lineage>
</organism>
<dbReference type="Proteomes" id="UP000002164">
    <property type="component" value="Chromosome"/>
</dbReference>
<evidence type="ECO:0000313" key="2">
    <source>
        <dbReference type="Proteomes" id="UP000002164"/>
    </source>
</evidence>
<dbReference type="AlphaFoldDB" id="B1HS21"/>
<gene>
    <name evidence="1" type="ordered locus">Bsph_3556</name>
</gene>
<dbReference type="EnsemblBacteria" id="ACA41044">
    <property type="protein sequence ID" value="ACA41044"/>
    <property type="gene ID" value="Bsph_3556"/>
</dbReference>